<dbReference type="GO" id="GO:0006629">
    <property type="term" value="P:lipid metabolic process"/>
    <property type="evidence" value="ECO:0007669"/>
    <property type="project" value="InterPro"/>
</dbReference>
<gene>
    <name evidence="1" type="ORF">KFE25_013150</name>
</gene>
<sequence>MARTAVVLVPGDASNRLYARLDKPRVVRPWCARTSSTWLRLWLRLASLLNPLELPCWCDNMQLRLNATTRALRNAPGVRTRVFDFGGTSSMELLDPSLPARATAVWAPMVASLVHAGLERNVSLRGAPYDFRLSPRTDTAYFDALARLIDATSDAHGGQPVVLVSHSLGCLQVHAFLRARSAEWRARRVRTWVAIAGPYGGTTSLLRLHASGDAQGLPVSSLALREQQRSYESNAWMLPQPALWAGAGALATTRARAYTADELPAFLDDARSRVGASLLDALGPLRAGFDAPPRVAVECVFSTGVPTAERFDWRAAAAGFDEQPVELTGDGDGTVNARSLSVCARWVGAQAEAVRVRVLHGVRHRDMVMDQRVVQLVLTVAGLAPAPGPA</sequence>
<protein>
    <recommendedName>
        <fullName evidence="3">Lecithin:cholesterol acyltransferase</fullName>
    </recommendedName>
</protein>
<dbReference type="InterPro" id="IPR003386">
    <property type="entry name" value="LACT/PDAT_acylTrfase"/>
</dbReference>
<name>A0A8J5XCK3_DIALT</name>
<evidence type="ECO:0000313" key="1">
    <source>
        <dbReference type="EMBL" id="KAG8460500.1"/>
    </source>
</evidence>
<dbReference type="AlphaFoldDB" id="A0A8J5XCK3"/>
<dbReference type="GO" id="GO:0008374">
    <property type="term" value="F:O-acyltransferase activity"/>
    <property type="evidence" value="ECO:0007669"/>
    <property type="project" value="InterPro"/>
</dbReference>
<organism evidence="1 2">
    <name type="scientific">Diacronema lutheri</name>
    <name type="common">Unicellular marine alga</name>
    <name type="synonym">Monochrysis lutheri</name>
    <dbReference type="NCBI Taxonomy" id="2081491"/>
    <lineage>
        <taxon>Eukaryota</taxon>
        <taxon>Haptista</taxon>
        <taxon>Haptophyta</taxon>
        <taxon>Pavlovophyceae</taxon>
        <taxon>Pavlovales</taxon>
        <taxon>Pavlovaceae</taxon>
        <taxon>Diacronema</taxon>
    </lineage>
</organism>
<keyword evidence="2" id="KW-1185">Reference proteome</keyword>
<reference evidence="1" key="1">
    <citation type="submission" date="2021-05" db="EMBL/GenBank/DDBJ databases">
        <title>The genome of the haptophyte Pavlova lutheri (Diacronema luteri, Pavlovales) - a model for lipid biosynthesis in eukaryotic algae.</title>
        <authorList>
            <person name="Hulatt C.J."/>
            <person name="Posewitz M.C."/>
        </authorList>
    </citation>
    <scope>NUCLEOTIDE SEQUENCE</scope>
    <source>
        <strain evidence="1">NIVA-4/92</strain>
    </source>
</reference>
<accession>A0A8J5XCK3</accession>
<dbReference type="OMA" id="QMTPPGV"/>
<dbReference type="SUPFAM" id="SSF53474">
    <property type="entry name" value="alpha/beta-Hydrolases"/>
    <property type="match status" value="1"/>
</dbReference>
<dbReference type="Gene3D" id="3.40.50.1820">
    <property type="entry name" value="alpha/beta hydrolase"/>
    <property type="match status" value="2"/>
</dbReference>
<dbReference type="Pfam" id="PF02450">
    <property type="entry name" value="LCAT"/>
    <property type="match status" value="2"/>
</dbReference>
<dbReference type="PANTHER" id="PTHR11440">
    <property type="entry name" value="LECITHIN-CHOLESTEROL ACYLTRANSFERASE-RELATED"/>
    <property type="match status" value="1"/>
</dbReference>
<evidence type="ECO:0000313" key="2">
    <source>
        <dbReference type="Proteomes" id="UP000751190"/>
    </source>
</evidence>
<proteinExistence type="predicted"/>
<comment type="caution">
    <text evidence="1">The sequence shown here is derived from an EMBL/GenBank/DDBJ whole genome shotgun (WGS) entry which is preliminary data.</text>
</comment>
<dbReference type="OrthoDB" id="190846at2759"/>
<dbReference type="InterPro" id="IPR029058">
    <property type="entry name" value="AB_hydrolase_fold"/>
</dbReference>
<dbReference type="EMBL" id="JAGTXO010000032">
    <property type="protein sequence ID" value="KAG8460500.1"/>
    <property type="molecule type" value="Genomic_DNA"/>
</dbReference>
<dbReference type="Proteomes" id="UP000751190">
    <property type="component" value="Unassembled WGS sequence"/>
</dbReference>
<evidence type="ECO:0008006" key="3">
    <source>
        <dbReference type="Google" id="ProtNLM"/>
    </source>
</evidence>